<sequence length="400" mass="45088">MRNLILLYTLGFAIIVSGAERPVSFRHDVLPVLSKAGCNSGGCHGALAGKNGFRLSLNAYDPKADHYNITREMRGRRVEFNDPARSLFLIKPTAALRHKGGKVLHEDSKDYQLLLKWIQQGAPPPTDQDAKLTRLELTPTNTQVKKGDKRQLKVTAHFSDGIKRDVTSWAKFDSTDASVAIVDEKTGMTEVIGFGQGAITAWYSGRIAMARLTSPWPNKIPTEVYTKSDQTNLIDRHVIAQLRQLNLKPSPTCTDSEFIRRMYLDVIGVLPTPIETRAFLANKAKDKRAKLVDQLLARPEFVDYWTYRWADMFLISGKKLRPNALKAYYQWLRGEIAKNTPWDQLVRQVVTARGDSMENGATNFYAVHQEPETMAENVSQAFMSLSIGCAKCHNHPLEKW</sequence>
<feature type="domain" description="DUF1549" evidence="1">
    <location>
        <begin position="234"/>
        <end position="400"/>
    </location>
</feature>
<dbReference type="AlphaFoldDB" id="A0A382KLY5"/>
<accession>A0A382KLY5</accession>
<dbReference type="Gene3D" id="2.60.40.1080">
    <property type="match status" value="1"/>
</dbReference>
<evidence type="ECO:0000313" key="2">
    <source>
        <dbReference type="EMBL" id="SVC24463.1"/>
    </source>
</evidence>
<dbReference type="Pfam" id="PF07583">
    <property type="entry name" value="PSCyt2"/>
    <property type="match status" value="1"/>
</dbReference>
<dbReference type="PANTHER" id="PTHR35889">
    <property type="entry name" value="CYCLOINULO-OLIGOSACCHARIDE FRUCTANOTRANSFERASE-RELATED"/>
    <property type="match status" value="1"/>
</dbReference>
<feature type="non-terminal residue" evidence="2">
    <location>
        <position position="400"/>
    </location>
</feature>
<dbReference type="InterPro" id="IPR011444">
    <property type="entry name" value="DUF1549"/>
</dbReference>
<evidence type="ECO:0000259" key="1">
    <source>
        <dbReference type="Pfam" id="PF07583"/>
    </source>
</evidence>
<organism evidence="2">
    <name type="scientific">marine metagenome</name>
    <dbReference type="NCBI Taxonomy" id="408172"/>
    <lineage>
        <taxon>unclassified sequences</taxon>
        <taxon>metagenomes</taxon>
        <taxon>ecological metagenomes</taxon>
    </lineage>
</organism>
<name>A0A382KLY5_9ZZZZ</name>
<protein>
    <recommendedName>
        <fullName evidence="1">DUF1549 domain-containing protein</fullName>
    </recommendedName>
</protein>
<reference evidence="2" key="1">
    <citation type="submission" date="2018-05" db="EMBL/GenBank/DDBJ databases">
        <authorList>
            <person name="Lanie J.A."/>
            <person name="Ng W.-L."/>
            <person name="Kazmierczak K.M."/>
            <person name="Andrzejewski T.M."/>
            <person name="Davidsen T.M."/>
            <person name="Wayne K.J."/>
            <person name="Tettelin H."/>
            <person name="Glass J.I."/>
            <person name="Rusch D."/>
            <person name="Podicherti R."/>
            <person name="Tsui H.-C.T."/>
            <person name="Winkler M.E."/>
        </authorList>
    </citation>
    <scope>NUCLEOTIDE SEQUENCE</scope>
</reference>
<dbReference type="EMBL" id="UINC01081002">
    <property type="protein sequence ID" value="SVC24463.1"/>
    <property type="molecule type" value="Genomic_DNA"/>
</dbReference>
<gene>
    <name evidence="2" type="ORF">METZ01_LOCUS277317</name>
</gene>
<proteinExistence type="predicted"/>
<dbReference type="PANTHER" id="PTHR35889:SF3">
    <property type="entry name" value="F-BOX DOMAIN-CONTAINING PROTEIN"/>
    <property type="match status" value="1"/>
</dbReference>